<protein>
    <submittedName>
        <fullName evidence="2">Uncharacterized protein</fullName>
    </submittedName>
</protein>
<sequence>MTDFDLSIYPTEEFVSFKRCGSTDGIEQIGQNDYVPLAKRPTTDHEMRGPNQDCSSFLPIQDCFSDFISGDTNNMNNVPRSSSYLSDSLVCPGSFAQQRSNCSLTTLSENVPSIEPHSPTSVHPCLPRSTDYSKSLFGNVNPSFTDGNSNKMKGCDFYDDEEAMSRQLFKDLPTSLAEFESNLDKEKRLSPLSLPHIDTPRSPVESCVSLLSRSPSTYLPVFEEEGFHPDADDLEVAAITESFENQMRKSHIYSDDAQNVSPVLSDFDPYGPAYTTSSSHDRSHFTPNSGFSKHVYSDMSTPCDSIWRPSTEQSGDVSFDIEDMVLTTADSTLSMAKKPSASEAHISPLSFDTFLSAPKIGTENPLDANANDEQLSNATEALAHDVVESLFDNTTTMLDDFPPSNAVKYAASNETIPQAANNKSAAEPSASISKVKADDVERTVPEEEVVDSWEDLDSDDFIPKLAEVQSALNKVSIKNQKKAKAEAAESSKISKYNISNLGHVLEAFQLNSRIRTEAVEAALEGSKCDARVIRVDDSHALIVFSSLHQAMSALVTKQNPIIKLRPLIDASEDTLKKVNSCRSQLNAPRFRPQTNASVARRLIENSLGKRSSVSGEKRMKERQQLKEARDLKNQIAGIWDD</sequence>
<dbReference type="PANTHER" id="PTHR21678">
    <property type="entry name" value="GROWTH INHIBITION AND DIFFERENTIATION RELATED PROTEIN 88"/>
    <property type="match status" value="1"/>
</dbReference>
<dbReference type="Proteomes" id="UP001175271">
    <property type="component" value="Unassembled WGS sequence"/>
</dbReference>
<dbReference type="EMBL" id="JAUCMV010000005">
    <property type="protein sequence ID" value="KAK0396578.1"/>
    <property type="molecule type" value="Genomic_DNA"/>
</dbReference>
<organism evidence="2 3">
    <name type="scientific">Steinernema hermaphroditum</name>
    <dbReference type="NCBI Taxonomy" id="289476"/>
    <lineage>
        <taxon>Eukaryota</taxon>
        <taxon>Metazoa</taxon>
        <taxon>Ecdysozoa</taxon>
        <taxon>Nematoda</taxon>
        <taxon>Chromadorea</taxon>
        <taxon>Rhabditida</taxon>
        <taxon>Tylenchina</taxon>
        <taxon>Panagrolaimomorpha</taxon>
        <taxon>Strongyloidoidea</taxon>
        <taxon>Steinernematidae</taxon>
        <taxon>Steinernema</taxon>
    </lineage>
</organism>
<evidence type="ECO:0000313" key="3">
    <source>
        <dbReference type="Proteomes" id="UP001175271"/>
    </source>
</evidence>
<dbReference type="AlphaFoldDB" id="A0AA39GZS8"/>
<name>A0AA39GZS8_9BILA</name>
<gene>
    <name evidence="2" type="ORF">QR680_001772</name>
</gene>
<reference evidence="2" key="1">
    <citation type="submission" date="2023-06" db="EMBL/GenBank/DDBJ databases">
        <title>Genomic analysis of the entomopathogenic nematode Steinernema hermaphroditum.</title>
        <authorList>
            <person name="Schwarz E.M."/>
            <person name="Heppert J.K."/>
            <person name="Baniya A."/>
            <person name="Schwartz H.T."/>
            <person name="Tan C.-H."/>
            <person name="Antoshechkin I."/>
            <person name="Sternberg P.W."/>
            <person name="Goodrich-Blair H."/>
            <person name="Dillman A.R."/>
        </authorList>
    </citation>
    <scope>NUCLEOTIDE SEQUENCE</scope>
    <source>
        <strain evidence="2">PS9179</strain>
        <tissue evidence="2">Whole animal</tissue>
    </source>
</reference>
<accession>A0AA39GZS8</accession>
<keyword evidence="3" id="KW-1185">Reference proteome</keyword>
<proteinExistence type="predicted"/>
<dbReference type="InterPro" id="IPR039884">
    <property type="entry name" value="R3HC1/R3HCL"/>
</dbReference>
<feature type="region of interest" description="Disordered" evidence="1">
    <location>
        <begin position="418"/>
        <end position="439"/>
    </location>
</feature>
<evidence type="ECO:0000256" key="1">
    <source>
        <dbReference type="SAM" id="MobiDB-lite"/>
    </source>
</evidence>
<evidence type="ECO:0000313" key="2">
    <source>
        <dbReference type="EMBL" id="KAK0396578.1"/>
    </source>
</evidence>
<comment type="caution">
    <text evidence="2">The sequence shown here is derived from an EMBL/GenBank/DDBJ whole genome shotgun (WGS) entry which is preliminary data.</text>
</comment>
<dbReference type="PANTHER" id="PTHR21678:SF0">
    <property type="entry name" value="C3H1-TYPE DOMAIN-CONTAINING PROTEIN"/>
    <property type="match status" value="1"/>
</dbReference>